<keyword evidence="6 8" id="KW-1133">Transmembrane helix</keyword>
<evidence type="ECO:0000256" key="1">
    <source>
        <dbReference type="ARBA" id="ARBA00004651"/>
    </source>
</evidence>
<dbReference type="EMBL" id="NNRM01000046">
    <property type="protein sequence ID" value="OYR21803.1"/>
    <property type="molecule type" value="Genomic_DNA"/>
</dbReference>
<dbReference type="InterPro" id="IPR002781">
    <property type="entry name" value="TM_pro_TauE-like"/>
</dbReference>
<gene>
    <name evidence="9" type="ORF">CEV34_4603</name>
</gene>
<evidence type="ECO:0000313" key="9">
    <source>
        <dbReference type="EMBL" id="OYR21803.1"/>
    </source>
</evidence>
<feature type="transmembrane region" description="Helical" evidence="8">
    <location>
        <begin position="33"/>
        <end position="56"/>
    </location>
</feature>
<comment type="subcellular location">
    <subcellularLocation>
        <location evidence="1 8">Cell membrane</location>
        <topology evidence="1 8">Multi-pass membrane protein</topology>
    </subcellularLocation>
</comment>
<dbReference type="PANTHER" id="PTHR30269:SF32">
    <property type="entry name" value="MEMBRANE TRANSPORTER PROTEIN-RELATED"/>
    <property type="match status" value="1"/>
</dbReference>
<keyword evidence="3" id="KW-0813">Transport</keyword>
<keyword evidence="4 8" id="KW-1003">Cell membrane</keyword>
<reference evidence="9 10" key="1">
    <citation type="submission" date="2017-07" db="EMBL/GenBank/DDBJ databases">
        <title>Phylogenetic study on the rhizospheric bacterium Ochrobactrum sp. A44.</title>
        <authorList>
            <person name="Krzyzanowska D.M."/>
            <person name="Ossowicki A."/>
            <person name="Rajewska M."/>
            <person name="Maciag T."/>
            <person name="Kaczynski Z."/>
            <person name="Czerwicka M."/>
            <person name="Jafra S."/>
        </authorList>
    </citation>
    <scope>NUCLEOTIDE SEQUENCE [LARGE SCALE GENOMIC DNA]</scope>
    <source>
        <strain evidence="9 10">CCUG 30717</strain>
    </source>
</reference>
<dbReference type="Proteomes" id="UP000216188">
    <property type="component" value="Unassembled WGS sequence"/>
</dbReference>
<comment type="caution">
    <text evidence="9">The sequence shown here is derived from an EMBL/GenBank/DDBJ whole genome shotgun (WGS) entry which is preliminary data.</text>
</comment>
<evidence type="ECO:0000256" key="5">
    <source>
        <dbReference type="ARBA" id="ARBA00022692"/>
    </source>
</evidence>
<feature type="transmembrane region" description="Helical" evidence="8">
    <location>
        <begin position="169"/>
        <end position="193"/>
    </location>
</feature>
<keyword evidence="5 8" id="KW-0812">Transmembrane</keyword>
<dbReference type="STRING" id="419475.A8A54_10960"/>
<feature type="transmembrane region" description="Helical" evidence="8">
    <location>
        <begin position="132"/>
        <end position="157"/>
    </location>
</feature>
<evidence type="ECO:0000256" key="6">
    <source>
        <dbReference type="ARBA" id="ARBA00022989"/>
    </source>
</evidence>
<evidence type="ECO:0000313" key="10">
    <source>
        <dbReference type="Proteomes" id="UP000216188"/>
    </source>
</evidence>
<evidence type="ECO:0000256" key="7">
    <source>
        <dbReference type="ARBA" id="ARBA00023136"/>
    </source>
</evidence>
<keyword evidence="7 8" id="KW-0472">Membrane</keyword>
<evidence type="ECO:0000256" key="4">
    <source>
        <dbReference type="ARBA" id="ARBA00022475"/>
    </source>
</evidence>
<feature type="transmembrane region" description="Helical" evidence="8">
    <location>
        <begin position="199"/>
        <end position="219"/>
    </location>
</feature>
<evidence type="ECO:0000256" key="2">
    <source>
        <dbReference type="ARBA" id="ARBA00009142"/>
    </source>
</evidence>
<feature type="transmembrane region" description="Helical" evidence="8">
    <location>
        <begin position="101"/>
        <end position="120"/>
    </location>
</feature>
<dbReference type="AlphaFoldDB" id="A0A256G3Y9"/>
<feature type="transmembrane region" description="Helical" evidence="8">
    <location>
        <begin position="76"/>
        <end position="94"/>
    </location>
</feature>
<sequence>MFDLSTTLILTIAATFFAAGIVKGITGMGLPTLAMGVLGSLISPLAAASLLLVPSFTTNVWQMIAGPNSVALVKRLWPMMLAMIVGTMLGVSWLTKGDTTITTGTLGACLSLYAAFTLLAHPFKVPQKLETWLSPVVGAITGFIAGATGVFVIPAVPYLQALGLEKDELVQALGLSFTISTIALALGLGVQGALVFDQLAISTMAIVPALAGMWAGQVIRRKISPVMFRRGFLICLLLLGLEMLLRPLF</sequence>
<feature type="transmembrane region" description="Helical" evidence="8">
    <location>
        <begin position="6"/>
        <end position="26"/>
    </location>
</feature>
<evidence type="ECO:0000256" key="8">
    <source>
        <dbReference type="RuleBase" id="RU363041"/>
    </source>
</evidence>
<dbReference type="RefSeq" id="WP_094544481.1">
    <property type="nucleotide sequence ID" value="NZ_JBHEEM010000009.1"/>
</dbReference>
<dbReference type="PANTHER" id="PTHR30269">
    <property type="entry name" value="TRANSMEMBRANE PROTEIN YFCA"/>
    <property type="match status" value="1"/>
</dbReference>
<dbReference type="InterPro" id="IPR052017">
    <property type="entry name" value="TSUP"/>
</dbReference>
<keyword evidence="10" id="KW-1185">Reference proteome</keyword>
<proteinExistence type="inferred from homology"/>
<feature type="transmembrane region" description="Helical" evidence="8">
    <location>
        <begin position="231"/>
        <end position="248"/>
    </location>
</feature>
<organism evidence="9 10">
    <name type="scientific">Brucella pseudogrignonensis</name>
    <dbReference type="NCBI Taxonomy" id="419475"/>
    <lineage>
        <taxon>Bacteria</taxon>
        <taxon>Pseudomonadati</taxon>
        <taxon>Pseudomonadota</taxon>
        <taxon>Alphaproteobacteria</taxon>
        <taxon>Hyphomicrobiales</taxon>
        <taxon>Brucellaceae</taxon>
        <taxon>Brucella/Ochrobactrum group</taxon>
        <taxon>Brucella</taxon>
    </lineage>
</organism>
<dbReference type="Pfam" id="PF01925">
    <property type="entry name" value="TauE"/>
    <property type="match status" value="1"/>
</dbReference>
<accession>A0A256G3Y9</accession>
<dbReference type="GO" id="GO:0005886">
    <property type="term" value="C:plasma membrane"/>
    <property type="evidence" value="ECO:0007669"/>
    <property type="project" value="UniProtKB-SubCell"/>
</dbReference>
<protein>
    <recommendedName>
        <fullName evidence="8">Probable membrane transporter protein</fullName>
    </recommendedName>
</protein>
<comment type="similarity">
    <text evidence="2 8">Belongs to the 4-toluene sulfonate uptake permease (TSUP) (TC 2.A.102) family.</text>
</comment>
<name>A0A256G3Y9_9HYPH</name>
<evidence type="ECO:0000256" key="3">
    <source>
        <dbReference type="ARBA" id="ARBA00022448"/>
    </source>
</evidence>